<organism evidence="2 3">
    <name type="scientific">Halomonas kalidii</name>
    <dbReference type="NCBI Taxonomy" id="3043293"/>
    <lineage>
        <taxon>Bacteria</taxon>
        <taxon>Pseudomonadati</taxon>
        <taxon>Pseudomonadota</taxon>
        <taxon>Gammaproteobacteria</taxon>
        <taxon>Oceanospirillales</taxon>
        <taxon>Halomonadaceae</taxon>
        <taxon>Halomonas</taxon>
    </lineage>
</organism>
<dbReference type="SUPFAM" id="SSF55729">
    <property type="entry name" value="Acyl-CoA N-acyltransferases (Nat)"/>
    <property type="match status" value="1"/>
</dbReference>
<dbReference type="GO" id="GO:0016746">
    <property type="term" value="F:acyltransferase activity"/>
    <property type="evidence" value="ECO:0007669"/>
    <property type="project" value="UniProtKB-KW"/>
</dbReference>
<dbReference type="Pfam" id="PF18014">
    <property type="entry name" value="Acetyltransf_18"/>
    <property type="match status" value="1"/>
</dbReference>
<dbReference type="CDD" id="cd04301">
    <property type="entry name" value="NAT_SF"/>
    <property type="match status" value="1"/>
</dbReference>
<keyword evidence="2" id="KW-0012">Acyltransferase</keyword>
<keyword evidence="3" id="KW-1185">Reference proteome</keyword>
<dbReference type="InterPro" id="IPR041496">
    <property type="entry name" value="YitH/HolE_GNAT"/>
</dbReference>
<dbReference type="PANTHER" id="PTHR47237">
    <property type="entry name" value="SLL0310 PROTEIN"/>
    <property type="match status" value="1"/>
</dbReference>
<dbReference type="InterPro" id="IPR016181">
    <property type="entry name" value="Acyl_CoA_acyltransferase"/>
</dbReference>
<evidence type="ECO:0000313" key="3">
    <source>
        <dbReference type="Proteomes" id="UP001244242"/>
    </source>
</evidence>
<dbReference type="Gene3D" id="3.40.630.30">
    <property type="match status" value="1"/>
</dbReference>
<sequence length="287" mass="30633">MSPTTAEVNIQYRPMLESDFPAAHALSQAVHWRHRPEDWQLLHRLGGGFVAQCDGSVIGTALWWPHGDDHASLGMVIVSPQSQGRGVGRELMNRLLEAIGERNTLLHATPAGQPLYERLGFEVIGKIHQHQGIVASRVPVAPPPGTRLRAAEAGDAAKLAELASRAAGMSRTQVVSELLRIAEGVVIADDNGNPVGFGILRSFGQGDIIGPVVAPDAEHARALLSHLAATRTGSFVRIDMSDEHGLDALLSELGLAHVDTPIAMVRGEAPKVDPGIHQFAIASQAFF</sequence>
<dbReference type="InterPro" id="IPR052729">
    <property type="entry name" value="Acyl/Acetyltrans_Enzymes"/>
</dbReference>
<evidence type="ECO:0000313" key="2">
    <source>
        <dbReference type="EMBL" id="MDI5936137.1"/>
    </source>
</evidence>
<feature type="domain" description="N-acetyltransferase" evidence="1">
    <location>
        <begin position="10"/>
        <end position="145"/>
    </location>
</feature>
<dbReference type="PROSITE" id="PS51186">
    <property type="entry name" value="GNAT"/>
    <property type="match status" value="1"/>
</dbReference>
<gene>
    <name evidence="2" type="ORF">QLQ84_20300</name>
</gene>
<name>A0ABT6VSC7_9GAMM</name>
<proteinExistence type="predicted"/>
<keyword evidence="2" id="KW-0808">Transferase</keyword>
<dbReference type="PANTHER" id="PTHR47237:SF2">
    <property type="entry name" value="BLL4206 PROTEIN"/>
    <property type="match status" value="1"/>
</dbReference>
<reference evidence="2 3" key="1">
    <citation type="submission" date="2023-04" db="EMBL/GenBank/DDBJ databases">
        <title>Halomonas strains isolated from rhizosphere soil.</title>
        <authorList>
            <person name="Xu L."/>
            <person name="Sun J.-Q."/>
        </authorList>
    </citation>
    <scope>NUCLEOTIDE SEQUENCE [LARGE SCALE GENOMIC DNA]</scope>
    <source>
        <strain evidence="2 3">LN1S58</strain>
    </source>
</reference>
<dbReference type="Gene3D" id="3.40.630.90">
    <property type="match status" value="1"/>
</dbReference>
<dbReference type="Pfam" id="PF13508">
    <property type="entry name" value="Acetyltransf_7"/>
    <property type="match status" value="1"/>
</dbReference>
<dbReference type="EMBL" id="JASCQO010000054">
    <property type="protein sequence ID" value="MDI5936137.1"/>
    <property type="molecule type" value="Genomic_DNA"/>
</dbReference>
<dbReference type="Proteomes" id="UP001244242">
    <property type="component" value="Unassembled WGS sequence"/>
</dbReference>
<accession>A0ABT6VSC7</accession>
<dbReference type="RefSeq" id="WP_282723556.1">
    <property type="nucleotide sequence ID" value="NZ_JASCQO010000054.1"/>
</dbReference>
<dbReference type="InterPro" id="IPR000182">
    <property type="entry name" value="GNAT_dom"/>
</dbReference>
<dbReference type="EC" id="2.3.1.-" evidence="2"/>
<comment type="caution">
    <text evidence="2">The sequence shown here is derived from an EMBL/GenBank/DDBJ whole genome shotgun (WGS) entry which is preliminary data.</text>
</comment>
<protein>
    <submittedName>
        <fullName evidence="2">GNAT family N-acetyltransferase</fullName>
        <ecNumber evidence="2">2.3.1.-</ecNumber>
    </submittedName>
</protein>
<evidence type="ECO:0000259" key="1">
    <source>
        <dbReference type="PROSITE" id="PS51186"/>
    </source>
</evidence>